<keyword evidence="4 12" id="KW-0812">Transmembrane</keyword>
<evidence type="ECO:0000256" key="9">
    <source>
        <dbReference type="ARBA" id="ARBA00023310"/>
    </source>
</evidence>
<organism evidence="15 16">
    <name type="scientific">Candidatus Mediterraneibacter pullicola</name>
    <dbReference type="NCBI Taxonomy" id="2838682"/>
    <lineage>
        <taxon>Bacteria</taxon>
        <taxon>Bacillati</taxon>
        <taxon>Bacillota</taxon>
        <taxon>Clostridia</taxon>
        <taxon>Lachnospirales</taxon>
        <taxon>Lachnospiraceae</taxon>
        <taxon>Mediterraneibacter</taxon>
    </lineage>
</organism>
<evidence type="ECO:0000256" key="2">
    <source>
        <dbReference type="ARBA" id="ARBA00022448"/>
    </source>
</evidence>
<evidence type="ECO:0000256" key="14">
    <source>
        <dbReference type="SAM" id="Coils"/>
    </source>
</evidence>
<keyword evidence="14" id="KW-0175">Coiled coil</keyword>
<feature type="coiled-coil region" evidence="14">
    <location>
        <begin position="52"/>
        <end position="94"/>
    </location>
</feature>
<dbReference type="GO" id="GO:0046933">
    <property type="term" value="F:proton-transporting ATP synthase activity, rotational mechanism"/>
    <property type="evidence" value="ECO:0007669"/>
    <property type="project" value="UniProtKB-UniRule"/>
</dbReference>
<name>A0A9D2H892_9FIRM</name>
<feature type="transmembrane region" description="Helical" evidence="12">
    <location>
        <begin position="12"/>
        <end position="31"/>
    </location>
</feature>
<keyword evidence="5 12" id="KW-0375">Hydrogen ion transport</keyword>
<keyword evidence="6 12" id="KW-1133">Transmembrane helix</keyword>
<sequence>MIQINMNLVYTIINLIVLYLLLRHFLIRPVMEVMEKRRRMIDEGFQNARSAKEDALKMKREYEASLSGAKQEAVRIVENARRSAKNEYDRIVNEAGDEAGNIIVSAKETVRIEREKAMREMKSEIASLAAASARKLIKEGTREQQDQALYDEFLKENADEDR</sequence>
<evidence type="ECO:0000313" key="15">
    <source>
        <dbReference type="EMBL" id="HJA06373.1"/>
    </source>
</evidence>
<dbReference type="PANTHER" id="PTHR33445:SF2">
    <property type="entry name" value="ATP SYNTHASE SUBUNIT B', CHLOROPLASTIC"/>
    <property type="match status" value="1"/>
</dbReference>
<dbReference type="GO" id="GO:0012505">
    <property type="term" value="C:endomembrane system"/>
    <property type="evidence" value="ECO:0007669"/>
    <property type="project" value="UniProtKB-SubCell"/>
</dbReference>
<dbReference type="InterPro" id="IPR005864">
    <property type="entry name" value="ATP_synth_F0_bsu_bac"/>
</dbReference>
<reference evidence="15" key="2">
    <citation type="submission" date="2021-04" db="EMBL/GenBank/DDBJ databases">
        <authorList>
            <person name="Gilroy R."/>
        </authorList>
    </citation>
    <scope>NUCLEOTIDE SEQUENCE</scope>
    <source>
        <strain evidence="15">ChiSjej2B20-11307</strain>
    </source>
</reference>
<evidence type="ECO:0000256" key="4">
    <source>
        <dbReference type="ARBA" id="ARBA00022692"/>
    </source>
</evidence>
<dbReference type="Pfam" id="PF00430">
    <property type="entry name" value="ATP-synt_B"/>
    <property type="match status" value="1"/>
</dbReference>
<evidence type="ECO:0000256" key="3">
    <source>
        <dbReference type="ARBA" id="ARBA00022547"/>
    </source>
</evidence>
<evidence type="ECO:0000256" key="11">
    <source>
        <dbReference type="ARBA" id="ARBA00037847"/>
    </source>
</evidence>
<evidence type="ECO:0000256" key="6">
    <source>
        <dbReference type="ARBA" id="ARBA00022989"/>
    </source>
</evidence>
<dbReference type="CDD" id="cd06503">
    <property type="entry name" value="ATP-synt_Fo_b"/>
    <property type="match status" value="1"/>
</dbReference>
<reference evidence="15" key="1">
    <citation type="journal article" date="2021" name="PeerJ">
        <title>Extensive microbial diversity within the chicken gut microbiome revealed by metagenomics and culture.</title>
        <authorList>
            <person name="Gilroy R."/>
            <person name="Ravi A."/>
            <person name="Getino M."/>
            <person name="Pursley I."/>
            <person name="Horton D.L."/>
            <person name="Alikhan N.F."/>
            <person name="Baker D."/>
            <person name="Gharbi K."/>
            <person name="Hall N."/>
            <person name="Watson M."/>
            <person name="Adriaenssens E.M."/>
            <person name="Foster-Nyarko E."/>
            <person name="Jarju S."/>
            <person name="Secka A."/>
            <person name="Antonio M."/>
            <person name="Oren A."/>
            <person name="Chaudhuri R.R."/>
            <person name="La Ragione R."/>
            <person name="Hildebrand F."/>
            <person name="Pallen M.J."/>
        </authorList>
    </citation>
    <scope>NUCLEOTIDE SEQUENCE</scope>
    <source>
        <strain evidence="15">ChiSjej2B20-11307</strain>
    </source>
</reference>
<evidence type="ECO:0000256" key="8">
    <source>
        <dbReference type="ARBA" id="ARBA00023136"/>
    </source>
</evidence>
<accession>A0A9D2H892</accession>
<dbReference type="EMBL" id="DXAK01000020">
    <property type="protein sequence ID" value="HJA06373.1"/>
    <property type="molecule type" value="Genomic_DNA"/>
</dbReference>
<gene>
    <name evidence="12 15" type="primary">atpF</name>
    <name evidence="15" type="ORF">H9798_04390</name>
</gene>
<keyword evidence="12" id="KW-1003">Cell membrane</keyword>
<proteinExistence type="inferred from homology"/>
<dbReference type="InterPro" id="IPR050059">
    <property type="entry name" value="ATP_synthase_B_chain"/>
</dbReference>
<protein>
    <recommendedName>
        <fullName evidence="12">ATP synthase subunit b</fullName>
    </recommendedName>
    <alternativeName>
        <fullName evidence="12">ATP synthase F(0) sector subunit b</fullName>
    </alternativeName>
    <alternativeName>
        <fullName evidence="12">ATPase subunit I</fullName>
    </alternativeName>
    <alternativeName>
        <fullName evidence="12">F-type ATPase subunit b</fullName>
        <shortName evidence="12">F-ATPase subunit b</shortName>
    </alternativeName>
</protein>
<comment type="function">
    <text evidence="10 12">F(1)F(0) ATP synthase produces ATP from ADP in the presence of a proton or sodium gradient. F-type ATPases consist of two structural domains, F(1) containing the extramembraneous catalytic core and F(0) containing the membrane proton channel, linked together by a central stalk and a peripheral stalk. During catalysis, ATP synthesis in the catalytic domain of F(1) is coupled via a rotary mechanism of the central stalk subunits to proton translocation.</text>
</comment>
<evidence type="ECO:0000256" key="12">
    <source>
        <dbReference type="HAMAP-Rule" id="MF_01398"/>
    </source>
</evidence>
<comment type="subcellular location">
    <subcellularLocation>
        <location evidence="12">Cell membrane</location>
        <topology evidence="12">Single-pass membrane protein</topology>
    </subcellularLocation>
    <subcellularLocation>
        <location evidence="11">Endomembrane system</location>
        <topology evidence="11">Single-pass membrane protein</topology>
    </subcellularLocation>
</comment>
<keyword evidence="2 12" id="KW-0813">Transport</keyword>
<dbReference type="SUPFAM" id="SSF81573">
    <property type="entry name" value="F1F0 ATP synthase subunit B, membrane domain"/>
    <property type="match status" value="1"/>
</dbReference>
<dbReference type="Proteomes" id="UP000824223">
    <property type="component" value="Unassembled WGS sequence"/>
</dbReference>
<dbReference type="HAMAP" id="MF_01398">
    <property type="entry name" value="ATP_synth_b_bprime"/>
    <property type="match status" value="1"/>
</dbReference>
<comment type="function">
    <text evidence="12">Component of the F(0) channel, it forms part of the peripheral stalk, linking F(1) to F(0).</text>
</comment>
<dbReference type="GO" id="GO:0045259">
    <property type="term" value="C:proton-transporting ATP synthase complex"/>
    <property type="evidence" value="ECO:0007669"/>
    <property type="project" value="UniProtKB-KW"/>
</dbReference>
<dbReference type="NCBIfam" id="TIGR01144">
    <property type="entry name" value="ATP_synt_b"/>
    <property type="match status" value="1"/>
</dbReference>
<keyword evidence="3 12" id="KW-0138">CF(0)</keyword>
<evidence type="ECO:0000256" key="10">
    <source>
        <dbReference type="ARBA" id="ARBA00025198"/>
    </source>
</evidence>
<dbReference type="Gene3D" id="6.10.250.1580">
    <property type="match status" value="1"/>
</dbReference>
<keyword evidence="9 12" id="KW-0066">ATP synthesis</keyword>
<comment type="similarity">
    <text evidence="1 12 13">Belongs to the ATPase B chain family.</text>
</comment>
<comment type="caution">
    <text evidence="15">The sequence shown here is derived from an EMBL/GenBank/DDBJ whole genome shotgun (WGS) entry which is preliminary data.</text>
</comment>
<keyword evidence="8 12" id="KW-0472">Membrane</keyword>
<keyword evidence="7 12" id="KW-0406">Ion transport</keyword>
<dbReference type="PANTHER" id="PTHR33445">
    <property type="entry name" value="ATP SYNTHASE SUBUNIT B', CHLOROPLASTIC"/>
    <property type="match status" value="1"/>
</dbReference>
<evidence type="ECO:0000313" key="16">
    <source>
        <dbReference type="Proteomes" id="UP000824223"/>
    </source>
</evidence>
<evidence type="ECO:0000256" key="7">
    <source>
        <dbReference type="ARBA" id="ARBA00023065"/>
    </source>
</evidence>
<evidence type="ECO:0000256" key="13">
    <source>
        <dbReference type="RuleBase" id="RU003848"/>
    </source>
</evidence>
<evidence type="ECO:0000256" key="5">
    <source>
        <dbReference type="ARBA" id="ARBA00022781"/>
    </source>
</evidence>
<dbReference type="InterPro" id="IPR028987">
    <property type="entry name" value="ATP_synth_B-like_membr_sf"/>
</dbReference>
<dbReference type="AlphaFoldDB" id="A0A9D2H892"/>
<comment type="subunit">
    <text evidence="12">F-type ATPases have 2 components, F(1) - the catalytic core - and F(0) - the membrane proton channel. F(1) has five subunits: alpha(3), beta(3), gamma(1), delta(1), epsilon(1). F(0) has three main subunits: a(1), b(2) and c(10-14). The alpha and beta chains form an alternating ring which encloses part of the gamma chain. F(1) is attached to F(0) by a central stalk formed by the gamma and epsilon chains, while a peripheral stalk is formed by the delta and b chains.</text>
</comment>
<evidence type="ECO:0000256" key="1">
    <source>
        <dbReference type="ARBA" id="ARBA00005513"/>
    </source>
</evidence>
<dbReference type="GO" id="GO:0005886">
    <property type="term" value="C:plasma membrane"/>
    <property type="evidence" value="ECO:0007669"/>
    <property type="project" value="UniProtKB-SubCell"/>
</dbReference>
<dbReference type="GO" id="GO:0046961">
    <property type="term" value="F:proton-transporting ATPase activity, rotational mechanism"/>
    <property type="evidence" value="ECO:0007669"/>
    <property type="project" value="TreeGrafter"/>
</dbReference>
<dbReference type="InterPro" id="IPR002146">
    <property type="entry name" value="ATP_synth_b/b'su_bac/chlpt"/>
</dbReference>